<evidence type="ECO:0000313" key="3">
    <source>
        <dbReference type="Proteomes" id="UP000319210"/>
    </source>
</evidence>
<accession>A0A4Y3QUJ0</accession>
<keyword evidence="3" id="KW-1185">Reference proteome</keyword>
<feature type="compositionally biased region" description="Basic and acidic residues" evidence="1">
    <location>
        <begin position="74"/>
        <end position="106"/>
    </location>
</feature>
<reference evidence="2 3" key="1">
    <citation type="submission" date="2019-06" db="EMBL/GenBank/DDBJ databases">
        <title>Whole genome shotgun sequence of Streptomyces cacaoi subsp. cacaoi NBRC 12748.</title>
        <authorList>
            <person name="Hosoyama A."/>
            <person name="Uohara A."/>
            <person name="Ohji S."/>
            <person name="Ichikawa N."/>
        </authorList>
    </citation>
    <scope>NUCLEOTIDE SEQUENCE [LARGE SCALE GENOMIC DNA]</scope>
    <source>
        <strain evidence="2 3">NBRC 12748</strain>
    </source>
</reference>
<gene>
    <name evidence="2" type="ORF">SCA03_14130</name>
</gene>
<dbReference type="Proteomes" id="UP000319210">
    <property type="component" value="Unassembled WGS sequence"/>
</dbReference>
<feature type="compositionally biased region" description="Basic residues" evidence="1">
    <location>
        <begin position="41"/>
        <end position="50"/>
    </location>
</feature>
<dbReference type="AlphaFoldDB" id="A0A4Y3QUJ0"/>
<evidence type="ECO:0000256" key="1">
    <source>
        <dbReference type="SAM" id="MobiDB-lite"/>
    </source>
</evidence>
<proteinExistence type="predicted"/>
<evidence type="ECO:0000313" key="2">
    <source>
        <dbReference type="EMBL" id="GEB48862.1"/>
    </source>
</evidence>
<name>A0A4Y3QUJ0_STRCI</name>
<sequence>MPGCTVGDSSAACRSRGLGAFAVTVPCLPRGRLPAPGRVPRAPHRTRTRPCTRTPTLHSHTDPGPRTPTSDPYAEPRFRSTRPERIRPAADLARTESDLSRTEGEL</sequence>
<feature type="region of interest" description="Disordered" evidence="1">
    <location>
        <begin position="30"/>
        <end position="106"/>
    </location>
</feature>
<comment type="caution">
    <text evidence="2">The sequence shown here is derived from an EMBL/GenBank/DDBJ whole genome shotgun (WGS) entry which is preliminary data.</text>
</comment>
<protein>
    <submittedName>
        <fullName evidence="2">Uncharacterized protein</fullName>
    </submittedName>
</protein>
<organism evidence="2 3">
    <name type="scientific">Streptomyces cacaoi</name>
    <dbReference type="NCBI Taxonomy" id="1898"/>
    <lineage>
        <taxon>Bacteria</taxon>
        <taxon>Bacillati</taxon>
        <taxon>Actinomycetota</taxon>
        <taxon>Actinomycetes</taxon>
        <taxon>Kitasatosporales</taxon>
        <taxon>Streptomycetaceae</taxon>
        <taxon>Streptomyces</taxon>
    </lineage>
</organism>
<dbReference type="EMBL" id="BJMM01000004">
    <property type="protein sequence ID" value="GEB48862.1"/>
    <property type="molecule type" value="Genomic_DNA"/>
</dbReference>